<dbReference type="PANTHER" id="PTHR11662">
    <property type="entry name" value="SOLUTE CARRIER FAMILY 17"/>
    <property type="match status" value="1"/>
</dbReference>
<dbReference type="EMBL" id="MUJZ01030537">
    <property type="protein sequence ID" value="OTF77870.1"/>
    <property type="molecule type" value="Genomic_DNA"/>
</dbReference>
<dbReference type="InterPro" id="IPR020846">
    <property type="entry name" value="MFS_dom"/>
</dbReference>
<evidence type="ECO:0000313" key="8">
    <source>
        <dbReference type="Proteomes" id="UP000194236"/>
    </source>
</evidence>
<evidence type="ECO:0000256" key="4">
    <source>
        <dbReference type="ARBA" id="ARBA00023136"/>
    </source>
</evidence>
<dbReference type="GO" id="GO:0022857">
    <property type="term" value="F:transmembrane transporter activity"/>
    <property type="evidence" value="ECO:0007669"/>
    <property type="project" value="InterPro"/>
</dbReference>
<feature type="transmembrane region" description="Helical" evidence="5">
    <location>
        <begin position="7"/>
        <end position="30"/>
    </location>
</feature>
<evidence type="ECO:0000313" key="7">
    <source>
        <dbReference type="EMBL" id="OTF77870.1"/>
    </source>
</evidence>
<dbReference type="Pfam" id="PF07690">
    <property type="entry name" value="MFS_1"/>
    <property type="match status" value="1"/>
</dbReference>
<name>A0A1Y3BAD7_EURMA</name>
<feature type="transmembrane region" description="Helical" evidence="5">
    <location>
        <begin position="85"/>
        <end position="104"/>
    </location>
</feature>
<keyword evidence="8" id="KW-1185">Reference proteome</keyword>
<feature type="transmembrane region" description="Helical" evidence="5">
    <location>
        <begin position="55"/>
        <end position="78"/>
    </location>
</feature>
<protein>
    <submittedName>
        <fullName evidence="7">Sialin-like protein</fullName>
    </submittedName>
</protein>
<keyword evidence="4 5" id="KW-0472">Membrane</keyword>
<comment type="caution">
    <text evidence="7">The sequence shown here is derived from an EMBL/GenBank/DDBJ whole genome shotgun (WGS) entry which is preliminary data.</text>
</comment>
<evidence type="ECO:0000256" key="1">
    <source>
        <dbReference type="ARBA" id="ARBA00004141"/>
    </source>
</evidence>
<dbReference type="Proteomes" id="UP000194236">
    <property type="component" value="Unassembled WGS sequence"/>
</dbReference>
<feature type="transmembrane region" description="Helical" evidence="5">
    <location>
        <begin position="110"/>
        <end position="135"/>
    </location>
</feature>
<dbReference type="SUPFAM" id="SSF103473">
    <property type="entry name" value="MFS general substrate transporter"/>
    <property type="match status" value="1"/>
</dbReference>
<keyword evidence="3 5" id="KW-1133">Transmembrane helix</keyword>
<feature type="non-terminal residue" evidence="7">
    <location>
        <position position="218"/>
    </location>
</feature>
<feature type="domain" description="Major facilitator superfamily (MFS) profile" evidence="6">
    <location>
        <begin position="4"/>
        <end position="218"/>
    </location>
</feature>
<feature type="transmembrane region" description="Helical" evidence="5">
    <location>
        <begin position="177"/>
        <end position="196"/>
    </location>
</feature>
<comment type="subcellular location">
    <subcellularLocation>
        <location evidence="1">Membrane</location>
        <topology evidence="1">Multi-pass membrane protein</topology>
    </subcellularLocation>
</comment>
<keyword evidence="2 5" id="KW-0812">Transmembrane</keyword>
<evidence type="ECO:0000256" key="2">
    <source>
        <dbReference type="ARBA" id="ARBA00022692"/>
    </source>
</evidence>
<dbReference type="PROSITE" id="PS51257">
    <property type="entry name" value="PROKAR_LIPOPROTEIN"/>
    <property type="match status" value="1"/>
</dbReference>
<dbReference type="GO" id="GO:0016020">
    <property type="term" value="C:membrane"/>
    <property type="evidence" value="ECO:0007669"/>
    <property type="project" value="UniProtKB-SubCell"/>
</dbReference>
<evidence type="ECO:0000259" key="6">
    <source>
        <dbReference type="PROSITE" id="PS50850"/>
    </source>
</evidence>
<dbReference type="GO" id="GO:0006820">
    <property type="term" value="P:monoatomic anion transport"/>
    <property type="evidence" value="ECO:0007669"/>
    <property type="project" value="TreeGrafter"/>
</dbReference>
<dbReference type="InterPro" id="IPR036259">
    <property type="entry name" value="MFS_trans_sf"/>
</dbReference>
<accession>A0A1Y3BAD7</accession>
<dbReference type="InterPro" id="IPR011701">
    <property type="entry name" value="MFS"/>
</dbReference>
<sequence>MERKWIISILGMYSCGLMYAIRAGIGIAIVRMTDSNSNSNETISNVPTFDWNETIQGIILGGIFYLYWIVPTIVGSYIERFGGKWFTMIGVIGPCLLTAITPWIATKNVYLLIIVMILIGATQGFIYPSLFHLYIQWFPPEQRSKANSSIQVGQSIGGTLMYIVGGYLCKTSIGWPLIFYFEAAIHIPWIFLWLYFGSDHPIVDVDDYERKSTITTEK</sequence>
<dbReference type="InterPro" id="IPR005829">
    <property type="entry name" value="Sugar_transporter_CS"/>
</dbReference>
<dbReference type="PROSITE" id="PS00217">
    <property type="entry name" value="SUGAR_TRANSPORT_2"/>
    <property type="match status" value="1"/>
</dbReference>
<dbReference type="Gene3D" id="1.20.1250.20">
    <property type="entry name" value="MFS general substrate transporter like domains"/>
    <property type="match status" value="1"/>
</dbReference>
<evidence type="ECO:0000256" key="3">
    <source>
        <dbReference type="ARBA" id="ARBA00022989"/>
    </source>
</evidence>
<dbReference type="PANTHER" id="PTHR11662:SF399">
    <property type="entry name" value="FI19708P1-RELATED"/>
    <property type="match status" value="1"/>
</dbReference>
<proteinExistence type="predicted"/>
<dbReference type="PROSITE" id="PS50850">
    <property type="entry name" value="MFS"/>
    <property type="match status" value="1"/>
</dbReference>
<dbReference type="AlphaFoldDB" id="A0A1Y3BAD7"/>
<gene>
    <name evidence="7" type="ORF">BLA29_009659</name>
</gene>
<dbReference type="OrthoDB" id="6493426at2759"/>
<organism evidence="7 8">
    <name type="scientific">Euroglyphus maynei</name>
    <name type="common">Mayne's house dust mite</name>
    <dbReference type="NCBI Taxonomy" id="6958"/>
    <lineage>
        <taxon>Eukaryota</taxon>
        <taxon>Metazoa</taxon>
        <taxon>Ecdysozoa</taxon>
        <taxon>Arthropoda</taxon>
        <taxon>Chelicerata</taxon>
        <taxon>Arachnida</taxon>
        <taxon>Acari</taxon>
        <taxon>Acariformes</taxon>
        <taxon>Sarcoptiformes</taxon>
        <taxon>Astigmata</taxon>
        <taxon>Psoroptidia</taxon>
        <taxon>Analgoidea</taxon>
        <taxon>Pyroglyphidae</taxon>
        <taxon>Pyroglyphinae</taxon>
        <taxon>Euroglyphus</taxon>
    </lineage>
</organism>
<reference evidence="7 8" key="1">
    <citation type="submission" date="2017-03" db="EMBL/GenBank/DDBJ databases">
        <title>Genome Survey of Euroglyphus maynei.</title>
        <authorList>
            <person name="Arlian L.G."/>
            <person name="Morgan M.S."/>
            <person name="Rider S.D."/>
        </authorList>
    </citation>
    <scope>NUCLEOTIDE SEQUENCE [LARGE SCALE GENOMIC DNA]</scope>
    <source>
        <strain evidence="7">Arlian Lab</strain>
        <tissue evidence="7">Whole body</tissue>
    </source>
</reference>
<dbReference type="InterPro" id="IPR050382">
    <property type="entry name" value="MFS_Na/Anion_cotransporter"/>
</dbReference>
<evidence type="ECO:0000256" key="5">
    <source>
        <dbReference type="SAM" id="Phobius"/>
    </source>
</evidence>